<dbReference type="Gene3D" id="2.90.10.30">
    <property type="match status" value="1"/>
</dbReference>
<dbReference type="EMBL" id="JAVRFI010000004">
    <property type="protein sequence ID" value="MDT0449276.1"/>
    <property type="molecule type" value="Genomic_DNA"/>
</dbReference>
<dbReference type="InterPro" id="IPR001480">
    <property type="entry name" value="Bulb-type_lectin_dom"/>
</dbReference>
<evidence type="ECO:0000259" key="2">
    <source>
        <dbReference type="PROSITE" id="PS50927"/>
    </source>
</evidence>
<accession>A0ABU2SJX2</accession>
<reference evidence="3" key="1">
    <citation type="submission" date="2024-05" db="EMBL/GenBank/DDBJ databases">
        <title>30 novel species of actinomycetes from the DSMZ collection.</title>
        <authorList>
            <person name="Nouioui I."/>
        </authorList>
    </citation>
    <scope>NUCLEOTIDE SEQUENCE</scope>
    <source>
        <strain evidence="3">DSM 40473</strain>
    </source>
</reference>
<dbReference type="InterPro" id="IPR036426">
    <property type="entry name" value="Bulb-type_lectin_dom_sf"/>
</dbReference>
<evidence type="ECO:0000313" key="4">
    <source>
        <dbReference type="Proteomes" id="UP001180531"/>
    </source>
</evidence>
<comment type="caution">
    <text evidence="3">The sequence shown here is derived from an EMBL/GenBank/DDBJ whole genome shotgun (WGS) entry which is preliminary data.</text>
</comment>
<dbReference type="SMART" id="SM00108">
    <property type="entry name" value="B_lectin"/>
    <property type="match status" value="1"/>
</dbReference>
<organism evidence="3 4">
    <name type="scientific">Streptomyces hesseae</name>
    <dbReference type="NCBI Taxonomy" id="3075519"/>
    <lineage>
        <taxon>Bacteria</taxon>
        <taxon>Bacillati</taxon>
        <taxon>Actinomycetota</taxon>
        <taxon>Actinomycetes</taxon>
        <taxon>Kitasatosporales</taxon>
        <taxon>Streptomycetaceae</taxon>
        <taxon>Streptomyces</taxon>
    </lineage>
</organism>
<evidence type="ECO:0000313" key="3">
    <source>
        <dbReference type="EMBL" id="MDT0449276.1"/>
    </source>
</evidence>
<feature type="chain" id="PRO_5046314830" description="Bulb-type lectin domain-containing protein" evidence="1">
    <location>
        <begin position="33"/>
        <end position="156"/>
    </location>
</feature>
<gene>
    <name evidence="3" type="ORF">RM609_09325</name>
</gene>
<dbReference type="PROSITE" id="PS50927">
    <property type="entry name" value="BULB_LECTIN"/>
    <property type="match status" value="1"/>
</dbReference>
<feature type="signal peptide" evidence="1">
    <location>
        <begin position="1"/>
        <end position="32"/>
    </location>
</feature>
<keyword evidence="4" id="KW-1185">Reference proteome</keyword>
<sequence length="156" mass="17212">MRRRLSRRLAAVAATTVVAAAGVMATGGTASADRNDVRGFIWNNETLTKGSGLKNDYVQLVMQDDGNLVTYTTNDNWAHRTPTWHADTAGCGDRAMMQSDGNFVVYGQNNRVCWTSDTKRYRPSEDSPELKLGVFTDGTVKVFSEAPYIVPVWSSR</sequence>
<feature type="domain" description="Bulb-type lectin" evidence="2">
    <location>
        <begin position="38"/>
        <end position="155"/>
    </location>
</feature>
<dbReference type="Proteomes" id="UP001180531">
    <property type="component" value="Unassembled WGS sequence"/>
</dbReference>
<keyword evidence="1" id="KW-0732">Signal</keyword>
<protein>
    <recommendedName>
        <fullName evidence="2">Bulb-type lectin domain-containing protein</fullName>
    </recommendedName>
</protein>
<evidence type="ECO:0000256" key="1">
    <source>
        <dbReference type="SAM" id="SignalP"/>
    </source>
</evidence>
<name>A0ABU2SJX2_9ACTN</name>
<dbReference type="RefSeq" id="WP_311609491.1">
    <property type="nucleotide sequence ID" value="NZ_JAVRFI010000004.1"/>
</dbReference>
<proteinExistence type="predicted"/>
<dbReference type="SUPFAM" id="SSF51110">
    <property type="entry name" value="alpha-D-mannose-specific plant lectins"/>
    <property type="match status" value="1"/>
</dbReference>